<organism evidence="1 2">
    <name type="scientific">Lithocarpus litseifolius</name>
    <dbReference type="NCBI Taxonomy" id="425828"/>
    <lineage>
        <taxon>Eukaryota</taxon>
        <taxon>Viridiplantae</taxon>
        <taxon>Streptophyta</taxon>
        <taxon>Embryophyta</taxon>
        <taxon>Tracheophyta</taxon>
        <taxon>Spermatophyta</taxon>
        <taxon>Magnoliopsida</taxon>
        <taxon>eudicotyledons</taxon>
        <taxon>Gunneridae</taxon>
        <taxon>Pentapetalae</taxon>
        <taxon>rosids</taxon>
        <taxon>fabids</taxon>
        <taxon>Fagales</taxon>
        <taxon>Fagaceae</taxon>
        <taxon>Lithocarpus</taxon>
    </lineage>
</organism>
<dbReference type="PANTHER" id="PTHR31286:SF167">
    <property type="entry name" value="OS09G0268800 PROTEIN"/>
    <property type="match status" value="1"/>
</dbReference>
<keyword evidence="2" id="KW-1185">Reference proteome</keyword>
<name>A0AAW2CPM5_9ROSI</name>
<comment type="caution">
    <text evidence="1">The sequence shown here is derived from an EMBL/GenBank/DDBJ whole genome shotgun (WGS) entry which is preliminary data.</text>
</comment>
<evidence type="ECO:0000313" key="2">
    <source>
        <dbReference type="Proteomes" id="UP001459277"/>
    </source>
</evidence>
<dbReference type="AlphaFoldDB" id="A0AAW2CPM5"/>
<gene>
    <name evidence="1" type="ORF">SO802_018965</name>
</gene>
<evidence type="ECO:0000313" key="1">
    <source>
        <dbReference type="EMBL" id="KAK9999362.1"/>
    </source>
</evidence>
<sequence length="79" mass="8934">MKRFLDDSSPANVTFSHSPFWIRIFNIPINSMNKAVGTRIGNEMGELIMVDAPKSGLAWGPFLRVRVNIDITMPLMRGR</sequence>
<dbReference type="PANTHER" id="PTHR31286">
    <property type="entry name" value="GLYCINE-RICH CELL WALL STRUCTURAL PROTEIN 1.8-LIKE"/>
    <property type="match status" value="1"/>
</dbReference>
<dbReference type="InterPro" id="IPR040256">
    <property type="entry name" value="At4g02000-like"/>
</dbReference>
<dbReference type="EMBL" id="JAZDWU010000006">
    <property type="protein sequence ID" value="KAK9999362.1"/>
    <property type="molecule type" value="Genomic_DNA"/>
</dbReference>
<proteinExistence type="predicted"/>
<dbReference type="Proteomes" id="UP001459277">
    <property type="component" value="Unassembled WGS sequence"/>
</dbReference>
<evidence type="ECO:0008006" key="3">
    <source>
        <dbReference type="Google" id="ProtNLM"/>
    </source>
</evidence>
<reference evidence="1 2" key="1">
    <citation type="submission" date="2024-01" db="EMBL/GenBank/DDBJ databases">
        <title>A telomere-to-telomere, gap-free genome of sweet tea (Lithocarpus litseifolius).</title>
        <authorList>
            <person name="Zhou J."/>
        </authorList>
    </citation>
    <scope>NUCLEOTIDE SEQUENCE [LARGE SCALE GENOMIC DNA]</scope>
    <source>
        <strain evidence="1">Zhou-2022a</strain>
        <tissue evidence="1">Leaf</tissue>
    </source>
</reference>
<accession>A0AAW2CPM5</accession>
<protein>
    <recommendedName>
        <fullName evidence="3">DUF4283 domain-containing protein</fullName>
    </recommendedName>
</protein>